<keyword evidence="2" id="KW-1185">Reference proteome</keyword>
<evidence type="ECO:0008006" key="3">
    <source>
        <dbReference type="Google" id="ProtNLM"/>
    </source>
</evidence>
<evidence type="ECO:0000313" key="1">
    <source>
        <dbReference type="EMBL" id="MCY0148058.1"/>
    </source>
</evidence>
<proteinExistence type="predicted"/>
<dbReference type="Proteomes" id="UP001073227">
    <property type="component" value="Unassembled WGS sequence"/>
</dbReference>
<reference evidence="1" key="1">
    <citation type="submission" date="2022-10" db="EMBL/GenBank/DDBJ databases">
        <title>Hoeflea sp. G2-23, isolated from marine algae.</title>
        <authorList>
            <person name="Kristyanto S."/>
            <person name="Kim J.M."/>
            <person name="Jeon C.O."/>
        </authorList>
    </citation>
    <scope>NUCLEOTIDE SEQUENCE</scope>
    <source>
        <strain evidence="1">G2-23</strain>
    </source>
</reference>
<organism evidence="1 2">
    <name type="scientific">Hoeflea algicola</name>
    <dbReference type="NCBI Taxonomy" id="2983763"/>
    <lineage>
        <taxon>Bacteria</taxon>
        <taxon>Pseudomonadati</taxon>
        <taxon>Pseudomonadota</taxon>
        <taxon>Alphaproteobacteria</taxon>
        <taxon>Hyphomicrobiales</taxon>
        <taxon>Rhizobiaceae</taxon>
        <taxon>Hoeflea</taxon>
    </lineage>
</organism>
<comment type="caution">
    <text evidence="1">The sequence shown here is derived from an EMBL/GenBank/DDBJ whole genome shotgun (WGS) entry which is preliminary data.</text>
</comment>
<name>A0ABT3Z8H6_9HYPH</name>
<dbReference type="EMBL" id="JAOVZR010000001">
    <property type="protein sequence ID" value="MCY0148058.1"/>
    <property type="molecule type" value="Genomic_DNA"/>
</dbReference>
<accession>A0ABT3Z8H6</accession>
<sequence>MRYGRVQSDDIVLREALKKVAASLWLQAYIGVDVAKDWNDVFTASNQRFTRVSNRRGLLTK</sequence>
<protein>
    <recommendedName>
        <fullName evidence="3">Transposase</fullName>
    </recommendedName>
</protein>
<dbReference type="RefSeq" id="WP_267653648.1">
    <property type="nucleotide sequence ID" value="NZ_JAOVZR010000001.1"/>
</dbReference>
<gene>
    <name evidence="1" type="ORF">OEG84_10130</name>
</gene>
<evidence type="ECO:0000313" key="2">
    <source>
        <dbReference type="Proteomes" id="UP001073227"/>
    </source>
</evidence>